<dbReference type="GO" id="GO:0045454">
    <property type="term" value="P:cell redox homeostasis"/>
    <property type="evidence" value="ECO:0007669"/>
    <property type="project" value="InterPro"/>
</dbReference>
<gene>
    <name evidence="8" type="primary">grxC</name>
    <name evidence="8" type="ORF">J3U87_26785</name>
</gene>
<dbReference type="PROSITE" id="PS51354">
    <property type="entry name" value="GLUTAREDOXIN_2"/>
    <property type="match status" value="1"/>
</dbReference>
<dbReference type="PRINTS" id="PR00160">
    <property type="entry name" value="GLUTAREDOXIN"/>
</dbReference>
<protein>
    <recommendedName>
        <fullName evidence="6">Glutaredoxin</fullName>
    </recommendedName>
</protein>
<dbReference type="InterPro" id="IPR014025">
    <property type="entry name" value="Glutaredoxin_subgr"/>
</dbReference>
<keyword evidence="4" id="KW-1015">Disulfide bond</keyword>
<evidence type="ECO:0000256" key="3">
    <source>
        <dbReference type="ARBA" id="ARBA00022982"/>
    </source>
</evidence>
<accession>A0A8A4TI86</accession>
<evidence type="ECO:0000259" key="7">
    <source>
        <dbReference type="Pfam" id="PF00462"/>
    </source>
</evidence>
<evidence type="ECO:0000313" key="9">
    <source>
        <dbReference type="Proteomes" id="UP000663929"/>
    </source>
</evidence>
<dbReference type="GO" id="GO:0034599">
    <property type="term" value="P:cellular response to oxidative stress"/>
    <property type="evidence" value="ECO:0007669"/>
    <property type="project" value="TreeGrafter"/>
</dbReference>
<evidence type="ECO:0000256" key="5">
    <source>
        <dbReference type="ARBA" id="ARBA00023284"/>
    </source>
</evidence>
<dbReference type="Gene3D" id="3.40.30.10">
    <property type="entry name" value="Glutaredoxin"/>
    <property type="match status" value="1"/>
</dbReference>
<dbReference type="GO" id="GO:0005737">
    <property type="term" value="C:cytoplasm"/>
    <property type="evidence" value="ECO:0007669"/>
    <property type="project" value="TreeGrafter"/>
</dbReference>
<dbReference type="AlphaFoldDB" id="A0A8A4TI86"/>
<dbReference type="Pfam" id="PF00462">
    <property type="entry name" value="Glutaredoxin"/>
    <property type="match status" value="1"/>
</dbReference>
<dbReference type="InterPro" id="IPR002109">
    <property type="entry name" value="Glutaredoxin"/>
</dbReference>
<evidence type="ECO:0000313" key="8">
    <source>
        <dbReference type="EMBL" id="QTD49207.1"/>
    </source>
</evidence>
<evidence type="ECO:0000256" key="2">
    <source>
        <dbReference type="ARBA" id="ARBA00022448"/>
    </source>
</evidence>
<keyword evidence="5 6" id="KW-0676">Redox-active center</keyword>
<keyword evidence="2 6" id="KW-0813">Transport</keyword>
<dbReference type="PANTHER" id="PTHR45694">
    <property type="entry name" value="GLUTAREDOXIN 2"/>
    <property type="match status" value="1"/>
</dbReference>
<evidence type="ECO:0000256" key="6">
    <source>
        <dbReference type="RuleBase" id="RU364065"/>
    </source>
</evidence>
<dbReference type="EMBL" id="CP071793">
    <property type="protein sequence ID" value="QTD49207.1"/>
    <property type="molecule type" value="Genomic_DNA"/>
</dbReference>
<reference evidence="8" key="1">
    <citation type="submission" date="2021-03" db="EMBL/GenBank/DDBJ databases">
        <title>Acanthopleuribacteraceae sp. M133.</title>
        <authorList>
            <person name="Wang G."/>
        </authorList>
    </citation>
    <scope>NUCLEOTIDE SEQUENCE</scope>
    <source>
        <strain evidence="8">M133</strain>
    </source>
</reference>
<feature type="domain" description="Glutaredoxin" evidence="7">
    <location>
        <begin position="11"/>
        <end position="71"/>
    </location>
</feature>
<sequence>MSDSQNYQAEVVIYTTPWCPYCIRAKHLLNKKGVAFRDVNVSFDREMRQKLVQMSGGRTTVPQIFINGQSIGGSDELHGLEHQGELDAMLAAAPA</sequence>
<keyword evidence="9" id="KW-1185">Reference proteome</keyword>
<dbReference type="GO" id="GO:0015038">
    <property type="term" value="F:glutathione disulfide oxidoreductase activity"/>
    <property type="evidence" value="ECO:0007669"/>
    <property type="project" value="UniProtKB-UniRule"/>
</dbReference>
<name>A0A8A4TI86_SULCO</name>
<comment type="function">
    <text evidence="6">Has a glutathione-disulfide oxidoreductase activity in the presence of NADPH and glutathione reductase. Reduces low molecular weight disulfides and proteins.</text>
</comment>
<keyword evidence="3 6" id="KW-0249">Electron transport</keyword>
<dbReference type="PROSITE" id="PS00195">
    <property type="entry name" value="GLUTAREDOXIN_1"/>
    <property type="match status" value="1"/>
</dbReference>
<dbReference type="RefSeq" id="WP_237378850.1">
    <property type="nucleotide sequence ID" value="NZ_CP071793.1"/>
</dbReference>
<keyword evidence="6" id="KW-0963">Cytoplasm</keyword>
<dbReference type="Proteomes" id="UP000663929">
    <property type="component" value="Chromosome"/>
</dbReference>
<evidence type="ECO:0000256" key="1">
    <source>
        <dbReference type="ARBA" id="ARBA00007787"/>
    </source>
</evidence>
<dbReference type="PANTHER" id="PTHR45694:SF18">
    <property type="entry name" value="GLUTAREDOXIN-1-RELATED"/>
    <property type="match status" value="1"/>
</dbReference>
<dbReference type="InterPro" id="IPR011900">
    <property type="entry name" value="GRX_bact"/>
</dbReference>
<dbReference type="SUPFAM" id="SSF52833">
    <property type="entry name" value="Thioredoxin-like"/>
    <property type="match status" value="1"/>
</dbReference>
<comment type="similarity">
    <text evidence="1 6">Belongs to the glutaredoxin family.</text>
</comment>
<dbReference type="CDD" id="cd03418">
    <property type="entry name" value="GRX_GRXb_1_3_like"/>
    <property type="match status" value="1"/>
</dbReference>
<organism evidence="8 9">
    <name type="scientific">Sulfidibacter corallicola</name>
    <dbReference type="NCBI Taxonomy" id="2818388"/>
    <lineage>
        <taxon>Bacteria</taxon>
        <taxon>Pseudomonadati</taxon>
        <taxon>Acidobacteriota</taxon>
        <taxon>Holophagae</taxon>
        <taxon>Acanthopleuribacterales</taxon>
        <taxon>Acanthopleuribacteraceae</taxon>
        <taxon>Sulfidibacter</taxon>
    </lineage>
</organism>
<dbReference type="KEGG" id="scor:J3U87_26785"/>
<evidence type="ECO:0000256" key="4">
    <source>
        <dbReference type="ARBA" id="ARBA00023157"/>
    </source>
</evidence>
<dbReference type="InterPro" id="IPR011767">
    <property type="entry name" value="GLR_AS"/>
</dbReference>
<dbReference type="InterPro" id="IPR036249">
    <property type="entry name" value="Thioredoxin-like_sf"/>
</dbReference>
<proteinExistence type="inferred from homology"/>
<dbReference type="NCBIfam" id="TIGR02181">
    <property type="entry name" value="GRX_bact"/>
    <property type="match status" value="1"/>
</dbReference>